<proteinExistence type="predicted"/>
<keyword evidence="5" id="KW-1015">Disulfide bond</keyword>
<protein>
    <recommendedName>
        <fullName evidence="6">VWFD domain-containing protein</fullName>
    </recommendedName>
</protein>
<dbReference type="PROSITE" id="PS51233">
    <property type="entry name" value="VWFD"/>
    <property type="match status" value="1"/>
</dbReference>
<reference evidence="7" key="1">
    <citation type="journal article" date="2019" name="bioRxiv">
        <title>The Genome of the Zebra Mussel, Dreissena polymorpha: A Resource for Invasive Species Research.</title>
        <authorList>
            <person name="McCartney M.A."/>
            <person name="Auch B."/>
            <person name="Kono T."/>
            <person name="Mallez S."/>
            <person name="Zhang Y."/>
            <person name="Obille A."/>
            <person name="Becker A."/>
            <person name="Abrahante J.E."/>
            <person name="Garbe J."/>
            <person name="Badalamenti J.P."/>
            <person name="Herman A."/>
            <person name="Mangelson H."/>
            <person name="Liachko I."/>
            <person name="Sullivan S."/>
            <person name="Sone E.D."/>
            <person name="Koren S."/>
            <person name="Silverstein K.A.T."/>
            <person name="Beckman K.B."/>
            <person name="Gohl D.M."/>
        </authorList>
    </citation>
    <scope>NUCLEOTIDE SEQUENCE</scope>
    <source>
        <strain evidence="7">Duluth1</strain>
        <tissue evidence="7">Whole animal</tissue>
    </source>
</reference>
<organism evidence="7 8">
    <name type="scientific">Dreissena polymorpha</name>
    <name type="common">Zebra mussel</name>
    <name type="synonym">Mytilus polymorpha</name>
    <dbReference type="NCBI Taxonomy" id="45954"/>
    <lineage>
        <taxon>Eukaryota</taxon>
        <taxon>Metazoa</taxon>
        <taxon>Spiralia</taxon>
        <taxon>Lophotrochozoa</taxon>
        <taxon>Mollusca</taxon>
        <taxon>Bivalvia</taxon>
        <taxon>Autobranchia</taxon>
        <taxon>Heteroconchia</taxon>
        <taxon>Euheterodonta</taxon>
        <taxon>Imparidentia</taxon>
        <taxon>Neoheterodontei</taxon>
        <taxon>Myida</taxon>
        <taxon>Dreissenoidea</taxon>
        <taxon>Dreissenidae</taxon>
        <taxon>Dreissena</taxon>
    </lineage>
</organism>
<evidence type="ECO:0000313" key="8">
    <source>
        <dbReference type="Proteomes" id="UP000828390"/>
    </source>
</evidence>
<keyword evidence="4" id="KW-0472">Membrane</keyword>
<evidence type="ECO:0000256" key="1">
    <source>
        <dbReference type="ARBA" id="ARBA00004370"/>
    </source>
</evidence>
<dbReference type="Pfam" id="PF00094">
    <property type="entry name" value="VWD"/>
    <property type="match status" value="1"/>
</dbReference>
<dbReference type="EMBL" id="JAIWYP010000003">
    <property type="protein sequence ID" value="KAH3847505.1"/>
    <property type="molecule type" value="Genomic_DNA"/>
</dbReference>
<keyword evidence="8" id="KW-1185">Reference proteome</keyword>
<gene>
    <name evidence="7" type="ORF">DPMN_089829</name>
</gene>
<keyword evidence="2" id="KW-0812">Transmembrane</keyword>
<dbReference type="Pfam" id="PF23263">
    <property type="entry name" value="C8-3_MUC4"/>
    <property type="match status" value="1"/>
</dbReference>
<dbReference type="InterPro" id="IPR001846">
    <property type="entry name" value="VWF_type-D"/>
</dbReference>
<dbReference type="PANTHER" id="PTHR13802:SF52">
    <property type="entry name" value="MUCIN-4"/>
    <property type="match status" value="1"/>
</dbReference>
<evidence type="ECO:0000256" key="5">
    <source>
        <dbReference type="ARBA" id="ARBA00023157"/>
    </source>
</evidence>
<dbReference type="Proteomes" id="UP000828390">
    <property type="component" value="Unassembled WGS sequence"/>
</dbReference>
<dbReference type="InterPro" id="IPR051495">
    <property type="entry name" value="Epithelial_Barrier/Signaling"/>
</dbReference>
<sequence>MFVFNTSTLTIHEDNGVLRVSFLEIGITLEIGKGAGMLSLDAIVPKTFNNVTKGLLGNFDRDPFNDFVYPNGSQLHFNASDMEIFFYGQAWSVNDSSSVFFYDDGKEHSDYHNASYIPRFLDTVDKVTLAEAEKACNGSKNKECVFDYALTLNENIAMMTNRKRESIDVNTEEIGLLQSTPTESNLSSTLYRCNYALVAVAMDGAPRQCGRTLERMHFSSTLHACATLDTPETIVTNYMTGALNVPAPLEETVPAYHRTKHICVPLAQTDMLLNQGQLIALILTNATHLIPATTRVLILKEVTRAIASKDSESMQITNINASISTNATRLLTTALRSAKTR</sequence>
<evidence type="ECO:0000313" key="7">
    <source>
        <dbReference type="EMBL" id="KAH3847505.1"/>
    </source>
</evidence>
<evidence type="ECO:0000256" key="4">
    <source>
        <dbReference type="ARBA" id="ARBA00023136"/>
    </source>
</evidence>
<dbReference type="PANTHER" id="PTHR13802">
    <property type="entry name" value="MUCIN 4-RELATED"/>
    <property type="match status" value="1"/>
</dbReference>
<comment type="caution">
    <text evidence="7">The sequence shown here is derived from an EMBL/GenBank/DDBJ whole genome shotgun (WGS) entry which is preliminary data.</text>
</comment>
<feature type="domain" description="VWFD" evidence="6">
    <location>
        <begin position="1"/>
        <end position="99"/>
    </location>
</feature>
<evidence type="ECO:0000256" key="3">
    <source>
        <dbReference type="ARBA" id="ARBA00022989"/>
    </source>
</evidence>
<comment type="subcellular location">
    <subcellularLocation>
        <location evidence="1">Membrane</location>
    </subcellularLocation>
</comment>
<dbReference type="AlphaFoldDB" id="A0A9D4KWN3"/>
<reference evidence="7" key="2">
    <citation type="submission" date="2020-11" db="EMBL/GenBank/DDBJ databases">
        <authorList>
            <person name="McCartney M.A."/>
            <person name="Auch B."/>
            <person name="Kono T."/>
            <person name="Mallez S."/>
            <person name="Becker A."/>
            <person name="Gohl D.M."/>
            <person name="Silverstein K.A.T."/>
            <person name="Koren S."/>
            <person name="Bechman K.B."/>
            <person name="Herman A."/>
            <person name="Abrahante J.E."/>
            <person name="Garbe J."/>
        </authorList>
    </citation>
    <scope>NUCLEOTIDE SEQUENCE</scope>
    <source>
        <strain evidence="7">Duluth1</strain>
        <tissue evidence="7">Whole animal</tissue>
    </source>
</reference>
<dbReference type="InterPro" id="IPR056619">
    <property type="entry name" value="C8-3_MUC4"/>
</dbReference>
<evidence type="ECO:0000256" key="2">
    <source>
        <dbReference type="ARBA" id="ARBA00022692"/>
    </source>
</evidence>
<accession>A0A9D4KWN3</accession>
<evidence type="ECO:0000259" key="6">
    <source>
        <dbReference type="PROSITE" id="PS51233"/>
    </source>
</evidence>
<dbReference type="GO" id="GO:0016020">
    <property type="term" value="C:membrane"/>
    <property type="evidence" value="ECO:0007669"/>
    <property type="project" value="UniProtKB-SubCell"/>
</dbReference>
<keyword evidence="3" id="KW-1133">Transmembrane helix</keyword>
<name>A0A9D4KWN3_DREPO</name>